<feature type="compositionally biased region" description="Basic and acidic residues" evidence="1">
    <location>
        <begin position="42"/>
        <end position="57"/>
    </location>
</feature>
<dbReference type="EMBL" id="JAHRHJ020000010">
    <property type="protein sequence ID" value="KAH9299753.1"/>
    <property type="molecule type" value="Genomic_DNA"/>
</dbReference>
<accession>A0AA38FEH9</accession>
<reference evidence="2 3" key="1">
    <citation type="journal article" date="2021" name="Nat. Plants">
        <title>The Taxus genome provides insights into paclitaxel biosynthesis.</title>
        <authorList>
            <person name="Xiong X."/>
            <person name="Gou J."/>
            <person name="Liao Q."/>
            <person name="Li Y."/>
            <person name="Zhou Q."/>
            <person name="Bi G."/>
            <person name="Li C."/>
            <person name="Du R."/>
            <person name="Wang X."/>
            <person name="Sun T."/>
            <person name="Guo L."/>
            <person name="Liang H."/>
            <person name="Lu P."/>
            <person name="Wu Y."/>
            <person name="Zhang Z."/>
            <person name="Ro D.K."/>
            <person name="Shang Y."/>
            <person name="Huang S."/>
            <person name="Yan J."/>
        </authorList>
    </citation>
    <scope>NUCLEOTIDE SEQUENCE [LARGE SCALE GENOMIC DNA]</scope>
    <source>
        <strain evidence="2">Ta-2019</strain>
    </source>
</reference>
<feature type="non-terminal residue" evidence="2">
    <location>
        <position position="90"/>
    </location>
</feature>
<gene>
    <name evidence="2" type="ORF">KI387_031435</name>
</gene>
<proteinExistence type="predicted"/>
<name>A0AA38FEH9_TAXCH</name>
<dbReference type="Proteomes" id="UP000824469">
    <property type="component" value="Unassembled WGS sequence"/>
</dbReference>
<dbReference type="AlphaFoldDB" id="A0AA38FEH9"/>
<organism evidence="2 3">
    <name type="scientific">Taxus chinensis</name>
    <name type="common">Chinese yew</name>
    <name type="synonym">Taxus wallichiana var. chinensis</name>
    <dbReference type="NCBI Taxonomy" id="29808"/>
    <lineage>
        <taxon>Eukaryota</taxon>
        <taxon>Viridiplantae</taxon>
        <taxon>Streptophyta</taxon>
        <taxon>Embryophyta</taxon>
        <taxon>Tracheophyta</taxon>
        <taxon>Spermatophyta</taxon>
        <taxon>Pinopsida</taxon>
        <taxon>Pinidae</taxon>
        <taxon>Conifers II</taxon>
        <taxon>Cupressales</taxon>
        <taxon>Taxaceae</taxon>
        <taxon>Taxus</taxon>
    </lineage>
</organism>
<comment type="caution">
    <text evidence="2">The sequence shown here is derived from an EMBL/GenBank/DDBJ whole genome shotgun (WGS) entry which is preliminary data.</text>
</comment>
<evidence type="ECO:0000313" key="3">
    <source>
        <dbReference type="Proteomes" id="UP000824469"/>
    </source>
</evidence>
<sequence length="90" mass="9388">MERQSAKAEIEARAAGGRGEDLLATTEGKNKQGLTAWGLKDGGGEHSIGGRDKKVEESGPIPRVTNSAWTSVGSGGKNKNSHRSINNDAT</sequence>
<evidence type="ECO:0000256" key="1">
    <source>
        <dbReference type="SAM" id="MobiDB-lite"/>
    </source>
</evidence>
<feature type="compositionally biased region" description="Basic and acidic residues" evidence="1">
    <location>
        <begin position="1"/>
        <end position="12"/>
    </location>
</feature>
<feature type="region of interest" description="Disordered" evidence="1">
    <location>
        <begin position="1"/>
        <end position="90"/>
    </location>
</feature>
<protein>
    <submittedName>
        <fullName evidence="2">Uncharacterized protein</fullName>
    </submittedName>
</protein>
<evidence type="ECO:0000313" key="2">
    <source>
        <dbReference type="EMBL" id="KAH9299753.1"/>
    </source>
</evidence>
<keyword evidence="3" id="KW-1185">Reference proteome</keyword>